<dbReference type="InParanoid" id="A0A024GMM1"/>
<comment type="caution">
    <text evidence="1">The sequence shown here is derived from an EMBL/GenBank/DDBJ whole genome shotgun (WGS) entry which is preliminary data.</text>
</comment>
<dbReference type="Proteomes" id="UP000053237">
    <property type="component" value="Unassembled WGS sequence"/>
</dbReference>
<dbReference type="EMBL" id="CAIX01000177">
    <property type="protein sequence ID" value="CCI47593.1"/>
    <property type="molecule type" value="Genomic_DNA"/>
</dbReference>
<gene>
    <name evidence="1" type="ORF">BN9_086000</name>
</gene>
<organism evidence="1 2">
    <name type="scientific">Albugo candida</name>
    <dbReference type="NCBI Taxonomy" id="65357"/>
    <lineage>
        <taxon>Eukaryota</taxon>
        <taxon>Sar</taxon>
        <taxon>Stramenopiles</taxon>
        <taxon>Oomycota</taxon>
        <taxon>Peronosporomycetes</taxon>
        <taxon>Albuginales</taxon>
        <taxon>Albuginaceae</taxon>
        <taxon>Albugo</taxon>
    </lineage>
</organism>
<accession>A0A024GMM1</accession>
<dbReference type="AlphaFoldDB" id="A0A024GMM1"/>
<keyword evidence="2" id="KW-1185">Reference proteome</keyword>
<reference evidence="1 2" key="1">
    <citation type="submission" date="2012-05" db="EMBL/GenBank/DDBJ databases">
        <title>Recombination and specialization in a pathogen metapopulation.</title>
        <authorList>
            <person name="Gardiner A."/>
            <person name="Kemen E."/>
            <person name="Schultz-Larsen T."/>
            <person name="MacLean D."/>
            <person name="Van Oosterhout C."/>
            <person name="Jones J.D.G."/>
        </authorList>
    </citation>
    <scope>NUCLEOTIDE SEQUENCE [LARGE SCALE GENOMIC DNA]</scope>
    <source>
        <strain evidence="1 2">Ac Nc2</strain>
    </source>
</reference>
<evidence type="ECO:0000313" key="2">
    <source>
        <dbReference type="Proteomes" id="UP000053237"/>
    </source>
</evidence>
<protein>
    <submittedName>
        <fullName evidence="1">Uncharacterized protein</fullName>
    </submittedName>
</protein>
<name>A0A024GMM1_9STRA</name>
<evidence type="ECO:0000313" key="1">
    <source>
        <dbReference type="EMBL" id="CCI47593.1"/>
    </source>
</evidence>
<proteinExistence type="predicted"/>
<sequence>MKIYPLEACYIAMLVVSTAYHPFVSGDYMKLYERKDRKAGTLPLGMAVEIARVYYDNIITSINVMVFYENDNKDPIVASKKLPCAIVTR</sequence>